<reference evidence="1 2" key="1">
    <citation type="journal article" date="2019" name="Int. J. Syst. Evol. Microbiol.">
        <title>The Global Catalogue of Microorganisms (GCM) 10K type strain sequencing project: providing services to taxonomists for standard genome sequencing and annotation.</title>
        <authorList>
            <consortium name="The Broad Institute Genomics Platform"/>
            <consortium name="The Broad Institute Genome Sequencing Center for Infectious Disease"/>
            <person name="Wu L."/>
            <person name="Ma J."/>
        </authorList>
    </citation>
    <scope>NUCLEOTIDE SEQUENCE [LARGE SCALE GENOMIC DNA]</scope>
    <source>
        <strain evidence="1 2">JCM 10977</strain>
    </source>
</reference>
<protein>
    <recommendedName>
        <fullName evidence="3">DUF2357 domain-containing protein</fullName>
    </recommendedName>
</protein>
<proteinExistence type="predicted"/>
<sequence>MFAFVTAPDCTVQDASPEIHVSAPDPGDLCWPTELGTGITVEVDLARPQRWHSISIAEWERADPALLAALIGRDASWRLARMRAELLSSDRLSREDEVTVTLAPTSPWLRVAVIDALDRWLHLDLDQTLVNAERAIARGRAAKTFRPGPLRDRFLGEALTAARFAASGLTSKLSSLADSAAPLPMELYSGLRRLTTGYAALRREGVDGPEKELALVARAWAGLKDRAPIARRCASDHACSAAQYGLRDEAATSGTVFTSTVDPRQLPARVVGDGASVTEIRMETVYEDREPAVLVTVPAFCSPLPSAVVTDRLLVRLVDRSSGKVHQPALLNLVTGDEADQLGADAPVFARVVPLRGAAPENVRADVFVADSDRAPVIADTDDDLLRSLRSVSVLSEWRSMAAETRLTGDQLARKRRLTQLVDDLAPAGSGQPLFLGGPTLSELVALTEPSATGPEWSTTQGPADLLVAELAAAHANR</sequence>
<accession>A0ABN1QIA9</accession>
<gene>
    <name evidence="1" type="ORF">GCM10009554_35840</name>
</gene>
<evidence type="ECO:0000313" key="2">
    <source>
        <dbReference type="Proteomes" id="UP001500542"/>
    </source>
</evidence>
<organism evidence="1 2">
    <name type="scientific">Kribbella koreensis</name>
    <dbReference type="NCBI Taxonomy" id="57909"/>
    <lineage>
        <taxon>Bacteria</taxon>
        <taxon>Bacillati</taxon>
        <taxon>Actinomycetota</taxon>
        <taxon>Actinomycetes</taxon>
        <taxon>Propionibacteriales</taxon>
        <taxon>Kribbellaceae</taxon>
        <taxon>Kribbella</taxon>
    </lineage>
</organism>
<comment type="caution">
    <text evidence="1">The sequence shown here is derived from an EMBL/GenBank/DDBJ whole genome shotgun (WGS) entry which is preliminary data.</text>
</comment>
<keyword evidence="2" id="KW-1185">Reference proteome</keyword>
<dbReference type="Proteomes" id="UP001500542">
    <property type="component" value="Unassembled WGS sequence"/>
</dbReference>
<dbReference type="RefSeq" id="WP_343970774.1">
    <property type="nucleotide sequence ID" value="NZ_BAAAHK010000007.1"/>
</dbReference>
<evidence type="ECO:0000313" key="1">
    <source>
        <dbReference type="EMBL" id="GAA0942907.1"/>
    </source>
</evidence>
<dbReference type="EMBL" id="BAAAHK010000007">
    <property type="protein sequence ID" value="GAA0942907.1"/>
    <property type="molecule type" value="Genomic_DNA"/>
</dbReference>
<name>A0ABN1QIA9_9ACTN</name>
<evidence type="ECO:0008006" key="3">
    <source>
        <dbReference type="Google" id="ProtNLM"/>
    </source>
</evidence>